<evidence type="ECO:0000259" key="1">
    <source>
        <dbReference type="Pfam" id="PF12323"/>
    </source>
</evidence>
<accession>A0ABZ1YQG6</accession>
<dbReference type="InterPro" id="IPR021027">
    <property type="entry name" value="Transposase_put_HTH"/>
</dbReference>
<proteinExistence type="predicted"/>
<dbReference type="RefSeq" id="WP_329407422.1">
    <property type="nucleotide sequence ID" value="NZ_CP109149.1"/>
</dbReference>
<keyword evidence="3" id="KW-1185">Reference proteome</keyword>
<dbReference type="EMBL" id="CP109441">
    <property type="protein sequence ID" value="WUV44485.1"/>
    <property type="molecule type" value="Genomic_DNA"/>
</dbReference>
<protein>
    <submittedName>
        <fullName evidence="2">Helix-turn-helix domain-containing protein</fullName>
    </submittedName>
</protein>
<name>A0ABZ1YQG6_9NOCA</name>
<gene>
    <name evidence="2" type="ORF">OG563_35735</name>
</gene>
<dbReference type="Proteomes" id="UP001432062">
    <property type="component" value="Chromosome"/>
</dbReference>
<evidence type="ECO:0000313" key="3">
    <source>
        <dbReference type="Proteomes" id="UP001432062"/>
    </source>
</evidence>
<feature type="domain" description="Transposase putative helix-turn-helix" evidence="1">
    <location>
        <begin position="1"/>
        <end position="28"/>
    </location>
</feature>
<dbReference type="Pfam" id="PF12323">
    <property type="entry name" value="HTH_OrfB_IS605"/>
    <property type="match status" value="1"/>
</dbReference>
<evidence type="ECO:0000313" key="2">
    <source>
        <dbReference type="EMBL" id="WUV44485.1"/>
    </source>
</evidence>
<organism evidence="2 3">
    <name type="scientific">Nocardia vinacea</name>
    <dbReference type="NCBI Taxonomy" id="96468"/>
    <lineage>
        <taxon>Bacteria</taxon>
        <taxon>Bacillati</taxon>
        <taxon>Actinomycetota</taxon>
        <taxon>Actinomycetes</taxon>
        <taxon>Mycobacteriales</taxon>
        <taxon>Nocardiaceae</taxon>
        <taxon>Nocardia</taxon>
    </lineage>
</organism>
<reference evidence="2" key="1">
    <citation type="submission" date="2022-10" db="EMBL/GenBank/DDBJ databases">
        <title>The complete genomes of actinobacterial strains from the NBC collection.</title>
        <authorList>
            <person name="Joergensen T.S."/>
            <person name="Alvarez Arevalo M."/>
            <person name="Sterndorff E.B."/>
            <person name="Faurdal D."/>
            <person name="Vuksanovic O."/>
            <person name="Mourched A.-S."/>
            <person name="Charusanti P."/>
            <person name="Shaw S."/>
            <person name="Blin K."/>
            <person name="Weber T."/>
        </authorList>
    </citation>
    <scope>NUCLEOTIDE SEQUENCE</scope>
    <source>
        <strain evidence="2">NBC_01482</strain>
    </source>
</reference>
<sequence length="38" mass="4276">MQLRYSYRLYPTSGQQTKLAKAFGCARVASSRLGRPRG</sequence>